<proteinExistence type="predicted"/>
<keyword evidence="2" id="KW-1185">Reference proteome</keyword>
<organism evidence="1 2">
    <name type="scientific">Winogradskyella bathintestinalis</name>
    <dbReference type="NCBI Taxonomy" id="3035208"/>
    <lineage>
        <taxon>Bacteria</taxon>
        <taxon>Pseudomonadati</taxon>
        <taxon>Bacteroidota</taxon>
        <taxon>Flavobacteriia</taxon>
        <taxon>Flavobacteriales</taxon>
        <taxon>Flavobacteriaceae</taxon>
        <taxon>Winogradskyella</taxon>
    </lineage>
</organism>
<comment type="caution">
    <text evidence="1">The sequence shown here is derived from an EMBL/GenBank/DDBJ whole genome shotgun (WGS) entry which is preliminary data.</text>
</comment>
<dbReference type="RefSeq" id="WP_290205969.1">
    <property type="nucleotide sequence ID" value="NZ_JASDDK010000002.1"/>
</dbReference>
<dbReference type="EMBL" id="JASDDK010000002">
    <property type="protein sequence ID" value="MDN3492270.1"/>
    <property type="molecule type" value="Genomic_DNA"/>
</dbReference>
<gene>
    <name evidence="1" type="ORF">QMA06_06030</name>
</gene>
<dbReference type="Proteomes" id="UP001231197">
    <property type="component" value="Unassembled WGS sequence"/>
</dbReference>
<name>A0ABT7ZTE7_9FLAO</name>
<protein>
    <recommendedName>
        <fullName evidence="3">Lipoprotein</fullName>
    </recommendedName>
</protein>
<evidence type="ECO:0000313" key="1">
    <source>
        <dbReference type="EMBL" id="MDN3492270.1"/>
    </source>
</evidence>
<evidence type="ECO:0000313" key="2">
    <source>
        <dbReference type="Proteomes" id="UP001231197"/>
    </source>
</evidence>
<accession>A0ABT7ZTE7</accession>
<evidence type="ECO:0008006" key="3">
    <source>
        <dbReference type="Google" id="ProtNLM"/>
    </source>
</evidence>
<sequence length="145" mass="16725">MKTIVTILLLVLVMSCKTDNNKSKHTVVETEVNATTNNQLKLNNGIKWNANLETHHSMKRIASILNRETYSNAIILSDALSKETSFIIKNCDMKGKPHDQLHIVLLPILEEISAIKEEQTEIEFNRSIKKLQRLTDQYFSHFKYN</sequence>
<dbReference type="PROSITE" id="PS51257">
    <property type="entry name" value="PROKAR_LIPOPROTEIN"/>
    <property type="match status" value="1"/>
</dbReference>
<reference evidence="1 2" key="1">
    <citation type="journal article" date="2023" name="Int. J. Syst. Evol. Microbiol.">
        <title>Winogradskyella bathintestinalis sp. nov., isolated from the intestine of the deep-sea loosejaw dragonfish, Malacosteus niger.</title>
        <authorList>
            <person name="Uniacke-Lowe S."/>
            <person name="Johnson C.N."/>
            <person name="Stanton C."/>
            <person name="Hill C."/>
            <person name="Ross P."/>
        </authorList>
    </citation>
    <scope>NUCLEOTIDE SEQUENCE [LARGE SCALE GENOMIC DNA]</scope>
    <source>
        <strain evidence="1 2">APC 3343</strain>
    </source>
</reference>